<proteinExistence type="predicted"/>
<keyword evidence="1" id="KW-0472">Membrane</keyword>
<dbReference type="AlphaFoldDB" id="A0A0B5ATF4"/>
<keyword evidence="1" id="KW-1133">Transmembrane helix</keyword>
<feature type="transmembrane region" description="Helical" evidence="1">
    <location>
        <begin position="155"/>
        <end position="175"/>
    </location>
</feature>
<protein>
    <submittedName>
        <fullName evidence="2">Uncharacterized protein</fullName>
    </submittedName>
</protein>
<keyword evidence="2" id="KW-0614">Plasmid</keyword>
<dbReference type="HOGENOM" id="CLU_1037382_0_0_9"/>
<sequence>MKWIQRLTTTAGMMGMLYWGVQYQQVWMIAVALTAPYLFSILLFERFEKARDGLIYTAMSLNNRIGLKPVIPHTTAEGVHFFQQNGEVEAYELRGYHFSVSELESNLVTDKRIKGYHLEKTFARFVRDTRYYLVLTQLLGVVLAGYMVYTESAYLYLVIPFVMGAYHYFFYAHVFQSASALKWARRMNEDREFLTALMQIYVKSVLQIQEATNMTVGVFPMGDIVVRFTHDEKERFYYVPYEDRMAMEEIVDLVVSEIESNESQPVNK</sequence>
<feature type="transmembrane region" description="Helical" evidence="1">
    <location>
        <begin position="131"/>
        <end position="149"/>
    </location>
</feature>
<dbReference type="Proteomes" id="UP000031449">
    <property type="component" value="Plasmid unnamed"/>
</dbReference>
<dbReference type="KEGG" id="jeo:JMA_41830"/>
<dbReference type="BioCyc" id="JESP1508404:G14D9-13467-MONOMER"/>
<evidence type="ECO:0000313" key="2">
    <source>
        <dbReference type="EMBL" id="AJD93500.1"/>
    </source>
</evidence>
<name>A0A0B5ATF4_9BACL</name>
<feature type="transmembrane region" description="Helical" evidence="1">
    <location>
        <begin position="26"/>
        <end position="44"/>
    </location>
</feature>
<gene>
    <name evidence="2" type="ORF">JMA_41830</name>
</gene>
<dbReference type="EMBL" id="CP009417">
    <property type="protein sequence ID" value="AJD93500.1"/>
    <property type="molecule type" value="Genomic_DNA"/>
</dbReference>
<keyword evidence="1" id="KW-0812">Transmembrane</keyword>
<accession>A0A0B5ATF4</accession>
<geneLocation type="plasmid" evidence="3"/>
<organism evidence="2 3">
    <name type="scientific">Jeotgalibacillus malaysiensis</name>
    <dbReference type="NCBI Taxonomy" id="1508404"/>
    <lineage>
        <taxon>Bacteria</taxon>
        <taxon>Bacillati</taxon>
        <taxon>Bacillota</taxon>
        <taxon>Bacilli</taxon>
        <taxon>Bacillales</taxon>
        <taxon>Caryophanaceae</taxon>
        <taxon>Jeotgalibacillus</taxon>
    </lineage>
</organism>
<evidence type="ECO:0000313" key="3">
    <source>
        <dbReference type="Proteomes" id="UP000031449"/>
    </source>
</evidence>
<keyword evidence="3" id="KW-1185">Reference proteome</keyword>
<reference evidence="2 3" key="1">
    <citation type="submission" date="2014-08" db="EMBL/GenBank/DDBJ databases">
        <title>Complete genome of a marine bacteria Jeotgalibacillus malaysiensis.</title>
        <authorList>
            <person name="Yaakop A.S."/>
            <person name="Chan K.-G."/>
            <person name="Goh K.M."/>
        </authorList>
    </citation>
    <scope>NUCLEOTIDE SEQUENCE [LARGE SCALE GENOMIC DNA]</scope>
    <source>
        <strain evidence="2 3">D5</strain>
        <plasmid evidence="3">Plasmid</plasmid>
    </source>
</reference>
<evidence type="ECO:0000256" key="1">
    <source>
        <dbReference type="SAM" id="Phobius"/>
    </source>
</evidence>